<evidence type="ECO:0000313" key="2">
    <source>
        <dbReference type="Proteomes" id="UP000314294"/>
    </source>
</evidence>
<name>A0A4Z2IUE5_9TELE</name>
<accession>A0A4Z2IUE5</accession>
<dbReference type="EMBL" id="SRLO01000045">
    <property type="protein sequence ID" value="TNN81629.1"/>
    <property type="molecule type" value="Genomic_DNA"/>
</dbReference>
<protein>
    <submittedName>
        <fullName evidence="1">Uncharacterized protein</fullName>
    </submittedName>
</protein>
<gene>
    <name evidence="1" type="ORF">EYF80_008075</name>
</gene>
<keyword evidence="2" id="KW-1185">Reference proteome</keyword>
<dbReference type="AlphaFoldDB" id="A0A4Z2IUE5"/>
<sequence length="71" mass="7919">METYFLLRSRLPVEEKEPAPCTGSNTIFLIFLSRSSSPATTMIVITKHQFPLHNQIPVQSGHQASHGIKAQ</sequence>
<organism evidence="1 2">
    <name type="scientific">Liparis tanakae</name>
    <name type="common">Tanaka's snailfish</name>
    <dbReference type="NCBI Taxonomy" id="230148"/>
    <lineage>
        <taxon>Eukaryota</taxon>
        <taxon>Metazoa</taxon>
        <taxon>Chordata</taxon>
        <taxon>Craniata</taxon>
        <taxon>Vertebrata</taxon>
        <taxon>Euteleostomi</taxon>
        <taxon>Actinopterygii</taxon>
        <taxon>Neopterygii</taxon>
        <taxon>Teleostei</taxon>
        <taxon>Neoteleostei</taxon>
        <taxon>Acanthomorphata</taxon>
        <taxon>Eupercaria</taxon>
        <taxon>Perciformes</taxon>
        <taxon>Cottioidei</taxon>
        <taxon>Cottales</taxon>
        <taxon>Liparidae</taxon>
        <taxon>Liparis</taxon>
    </lineage>
</organism>
<proteinExistence type="predicted"/>
<reference evidence="1 2" key="1">
    <citation type="submission" date="2019-03" db="EMBL/GenBank/DDBJ databases">
        <title>First draft genome of Liparis tanakae, snailfish: a comprehensive survey of snailfish specific genes.</title>
        <authorList>
            <person name="Kim W."/>
            <person name="Song I."/>
            <person name="Jeong J.-H."/>
            <person name="Kim D."/>
            <person name="Kim S."/>
            <person name="Ryu S."/>
            <person name="Song J.Y."/>
            <person name="Lee S.K."/>
        </authorList>
    </citation>
    <scope>NUCLEOTIDE SEQUENCE [LARGE SCALE GENOMIC DNA]</scope>
    <source>
        <tissue evidence="1">Muscle</tissue>
    </source>
</reference>
<comment type="caution">
    <text evidence="1">The sequence shown here is derived from an EMBL/GenBank/DDBJ whole genome shotgun (WGS) entry which is preliminary data.</text>
</comment>
<dbReference type="Proteomes" id="UP000314294">
    <property type="component" value="Unassembled WGS sequence"/>
</dbReference>
<evidence type="ECO:0000313" key="1">
    <source>
        <dbReference type="EMBL" id="TNN81629.1"/>
    </source>
</evidence>